<dbReference type="InterPro" id="IPR006439">
    <property type="entry name" value="HAD-SF_hydro_IA"/>
</dbReference>
<dbReference type="Proteomes" id="UP000070529">
    <property type="component" value="Unassembled WGS sequence"/>
</dbReference>
<dbReference type="PANTHER" id="PTHR43434:SF24">
    <property type="entry name" value="HYDROLASE-RELATED"/>
    <property type="match status" value="1"/>
</dbReference>
<reference evidence="1 2" key="1">
    <citation type="submission" date="2015-11" db="EMBL/GenBank/DDBJ databases">
        <title>Genomic Taxonomy of the Vibrionaceae.</title>
        <authorList>
            <person name="Gomez-Gil B."/>
            <person name="Enciso-Ibarra J."/>
        </authorList>
    </citation>
    <scope>NUCLEOTIDE SEQUENCE [LARGE SCALE GENOMIC DNA]</scope>
    <source>
        <strain evidence="1 2">CAIM 912</strain>
    </source>
</reference>
<dbReference type="PANTHER" id="PTHR43434">
    <property type="entry name" value="PHOSPHOGLYCOLATE PHOSPHATASE"/>
    <property type="match status" value="1"/>
</dbReference>
<comment type="caution">
    <text evidence="1">The sequence shown here is derived from an EMBL/GenBank/DDBJ whole genome shotgun (WGS) entry which is preliminary data.</text>
</comment>
<dbReference type="GO" id="GO:0008967">
    <property type="term" value="F:phosphoglycolate phosphatase activity"/>
    <property type="evidence" value="ECO:0007669"/>
    <property type="project" value="TreeGrafter"/>
</dbReference>
<dbReference type="InterPro" id="IPR041492">
    <property type="entry name" value="HAD_2"/>
</dbReference>
<dbReference type="Gene3D" id="3.40.50.1000">
    <property type="entry name" value="HAD superfamily/HAD-like"/>
    <property type="match status" value="1"/>
</dbReference>
<dbReference type="EMBL" id="LNTY01000034">
    <property type="protein sequence ID" value="KXF81809.1"/>
    <property type="molecule type" value="Genomic_DNA"/>
</dbReference>
<dbReference type="NCBIfam" id="TIGR01549">
    <property type="entry name" value="HAD-SF-IA-v1"/>
    <property type="match status" value="1"/>
</dbReference>
<dbReference type="GO" id="GO:0005829">
    <property type="term" value="C:cytosol"/>
    <property type="evidence" value="ECO:0007669"/>
    <property type="project" value="TreeGrafter"/>
</dbReference>
<evidence type="ECO:0000313" key="1">
    <source>
        <dbReference type="EMBL" id="KXF81809.1"/>
    </source>
</evidence>
<dbReference type="Pfam" id="PF13419">
    <property type="entry name" value="HAD_2"/>
    <property type="match status" value="1"/>
</dbReference>
<dbReference type="InterPro" id="IPR023214">
    <property type="entry name" value="HAD_sf"/>
</dbReference>
<proteinExistence type="predicted"/>
<evidence type="ECO:0000313" key="2">
    <source>
        <dbReference type="Proteomes" id="UP000070529"/>
    </source>
</evidence>
<accession>A0A135I8M7</accession>
<gene>
    <name evidence="1" type="ORF">ATN88_03330</name>
</gene>
<dbReference type="SUPFAM" id="SSF56784">
    <property type="entry name" value="HAD-like"/>
    <property type="match status" value="1"/>
</dbReference>
<dbReference type="AlphaFoldDB" id="A0A135I8M7"/>
<dbReference type="GO" id="GO:0006281">
    <property type="term" value="P:DNA repair"/>
    <property type="evidence" value="ECO:0007669"/>
    <property type="project" value="TreeGrafter"/>
</dbReference>
<dbReference type="Gene3D" id="1.10.150.240">
    <property type="entry name" value="Putative phosphatase, domain 2"/>
    <property type="match status" value="1"/>
</dbReference>
<protein>
    <submittedName>
        <fullName evidence="1">Phosphoglycolate phosphatase</fullName>
    </submittedName>
</protein>
<dbReference type="InterPro" id="IPR023198">
    <property type="entry name" value="PGP-like_dom2"/>
</dbReference>
<sequence>MDSVGRIVSSLDEAARLTGGLPTLSGDELKQMIGLSLDKGYEFLYPDVSLDKRDTWKAHYAQQFREDNPTPAALYPNVFETLNKLKEAGYLLAIATGKSRVGLDRAMDETGTAELFVGTRTADQTASKPDPLMIHELLDSLGITAADAVMVGDTSHDMLLANNAGVDAIAITWGVHDKETLSAYRPVAVIDNIESLLSI</sequence>
<dbReference type="STRING" id="294935.ATN88_03330"/>
<dbReference type="InterPro" id="IPR050155">
    <property type="entry name" value="HAD-like_hydrolase_sf"/>
</dbReference>
<name>A0A135I8M7_9GAMM</name>
<dbReference type="NCBIfam" id="TIGR01662">
    <property type="entry name" value="HAD-SF-IIIA"/>
    <property type="match status" value="1"/>
</dbReference>
<dbReference type="InterPro" id="IPR006549">
    <property type="entry name" value="HAD-SF_hydro_IIIA"/>
</dbReference>
<keyword evidence="2" id="KW-1185">Reference proteome</keyword>
<organism evidence="1 2">
    <name type="scientific">Enterovibrio coralii</name>
    <dbReference type="NCBI Taxonomy" id="294935"/>
    <lineage>
        <taxon>Bacteria</taxon>
        <taxon>Pseudomonadati</taxon>
        <taxon>Pseudomonadota</taxon>
        <taxon>Gammaproteobacteria</taxon>
        <taxon>Vibrionales</taxon>
        <taxon>Vibrionaceae</taxon>
        <taxon>Enterovibrio</taxon>
    </lineage>
</organism>
<dbReference type="InterPro" id="IPR036412">
    <property type="entry name" value="HAD-like_sf"/>
</dbReference>